<evidence type="ECO:0000313" key="2">
    <source>
        <dbReference type="EMBL" id="VDC67868.1"/>
    </source>
</evidence>
<dbReference type="AlphaFoldDB" id="A0A3P5Z6P8"/>
<dbReference type="EMBL" id="LR031569">
    <property type="protein sequence ID" value="VDC67868.1"/>
    <property type="molecule type" value="Genomic_DNA"/>
</dbReference>
<organism evidence="2">
    <name type="scientific">Brassica campestris</name>
    <name type="common">Field mustard</name>
    <dbReference type="NCBI Taxonomy" id="3711"/>
    <lineage>
        <taxon>Eukaryota</taxon>
        <taxon>Viridiplantae</taxon>
        <taxon>Streptophyta</taxon>
        <taxon>Embryophyta</taxon>
        <taxon>Tracheophyta</taxon>
        <taxon>Spermatophyta</taxon>
        <taxon>Magnoliopsida</taxon>
        <taxon>eudicotyledons</taxon>
        <taxon>Gunneridae</taxon>
        <taxon>Pentapetalae</taxon>
        <taxon>rosids</taxon>
        <taxon>malvids</taxon>
        <taxon>Brassicales</taxon>
        <taxon>Brassicaceae</taxon>
        <taxon>Brassiceae</taxon>
        <taxon>Brassica</taxon>
    </lineage>
</organism>
<gene>
    <name evidence="2" type="ORF">BRAA06T26408Z</name>
</gene>
<keyword evidence="1" id="KW-0732">Signal</keyword>
<feature type="chain" id="PRO_5018216421" description="Secreted protein" evidence="1">
    <location>
        <begin position="20"/>
        <end position="71"/>
    </location>
</feature>
<name>A0A3P5Z6P8_BRACM</name>
<evidence type="ECO:0008006" key="3">
    <source>
        <dbReference type="Google" id="ProtNLM"/>
    </source>
</evidence>
<accession>A0A3P5Z6P8</accession>
<proteinExistence type="predicted"/>
<evidence type="ECO:0000256" key="1">
    <source>
        <dbReference type="SAM" id="SignalP"/>
    </source>
</evidence>
<sequence length="71" mass="8309">MMMMMVVVMTIIIISKINNRVVNFKIKTRGCISLRITGTPRSRLGQGNWRDSLQENQLLLNRRHQTGLRRI</sequence>
<protein>
    <recommendedName>
        <fullName evidence="3">Secreted protein</fullName>
    </recommendedName>
</protein>
<feature type="signal peptide" evidence="1">
    <location>
        <begin position="1"/>
        <end position="19"/>
    </location>
</feature>
<reference evidence="2" key="1">
    <citation type="submission" date="2018-11" db="EMBL/GenBank/DDBJ databases">
        <authorList>
            <consortium name="Genoscope - CEA"/>
            <person name="William W."/>
        </authorList>
    </citation>
    <scope>NUCLEOTIDE SEQUENCE</scope>
</reference>